<dbReference type="Pfam" id="PF10545">
    <property type="entry name" value="MADF_DNA_bdg"/>
    <property type="match status" value="1"/>
</dbReference>
<dbReference type="InterPro" id="IPR006578">
    <property type="entry name" value="MADF-dom"/>
</dbReference>
<evidence type="ECO:0000313" key="3">
    <source>
        <dbReference type="EMBL" id="CAH1110521.1"/>
    </source>
</evidence>
<name>A0A9P0CY56_9CUCU</name>
<dbReference type="GO" id="GO:0005667">
    <property type="term" value="C:transcription regulator complex"/>
    <property type="evidence" value="ECO:0007669"/>
    <property type="project" value="TreeGrafter"/>
</dbReference>
<dbReference type="PANTHER" id="PTHR12243:SF69">
    <property type="entry name" value="SI:CH73-59F11.3"/>
    <property type="match status" value="1"/>
</dbReference>
<dbReference type="InterPro" id="IPR039353">
    <property type="entry name" value="TF_Adf1"/>
</dbReference>
<keyword evidence="1" id="KW-0175">Coiled coil</keyword>
<keyword evidence="4" id="KW-1185">Reference proteome</keyword>
<dbReference type="AlphaFoldDB" id="A0A9P0CY56"/>
<organism evidence="3 4">
    <name type="scientific">Psylliodes chrysocephalus</name>
    <dbReference type="NCBI Taxonomy" id="3402493"/>
    <lineage>
        <taxon>Eukaryota</taxon>
        <taxon>Metazoa</taxon>
        <taxon>Ecdysozoa</taxon>
        <taxon>Arthropoda</taxon>
        <taxon>Hexapoda</taxon>
        <taxon>Insecta</taxon>
        <taxon>Pterygota</taxon>
        <taxon>Neoptera</taxon>
        <taxon>Endopterygota</taxon>
        <taxon>Coleoptera</taxon>
        <taxon>Polyphaga</taxon>
        <taxon>Cucujiformia</taxon>
        <taxon>Chrysomeloidea</taxon>
        <taxon>Chrysomelidae</taxon>
        <taxon>Galerucinae</taxon>
        <taxon>Alticini</taxon>
        <taxon>Psylliodes</taxon>
    </lineage>
</organism>
<evidence type="ECO:0000256" key="1">
    <source>
        <dbReference type="SAM" id="Coils"/>
    </source>
</evidence>
<dbReference type="SMART" id="SM00595">
    <property type="entry name" value="MADF"/>
    <property type="match status" value="1"/>
</dbReference>
<dbReference type="OrthoDB" id="7408914at2759"/>
<dbReference type="PROSITE" id="PS51029">
    <property type="entry name" value="MADF"/>
    <property type="match status" value="1"/>
</dbReference>
<feature type="domain" description="MADF" evidence="2">
    <location>
        <begin position="10"/>
        <end position="99"/>
    </location>
</feature>
<reference evidence="3" key="1">
    <citation type="submission" date="2022-01" db="EMBL/GenBank/DDBJ databases">
        <authorList>
            <person name="King R."/>
        </authorList>
    </citation>
    <scope>NUCLEOTIDE SEQUENCE</scope>
</reference>
<proteinExistence type="predicted"/>
<evidence type="ECO:0000259" key="2">
    <source>
        <dbReference type="PROSITE" id="PS51029"/>
    </source>
</evidence>
<dbReference type="GO" id="GO:0006357">
    <property type="term" value="P:regulation of transcription by RNA polymerase II"/>
    <property type="evidence" value="ECO:0007669"/>
    <property type="project" value="TreeGrafter"/>
</dbReference>
<evidence type="ECO:0000313" key="4">
    <source>
        <dbReference type="Proteomes" id="UP001153636"/>
    </source>
</evidence>
<sequence>MEWSQQKVLVLLEVYQKREILWKPRHPSYYNSIKKEDAWREIAEILNVEVEELKKKIESLKGSFRRERSRVKKGTGTGKGFQIKELNKHKLPTYRDVINLFMYKHSTLKLTIRDSTTEAVNELEVMWNRIGISTTPKRNSIRKFEKFYNEYKDIKKQYFSNNNSDNQKHKVENFVTQLNKLFDIADNSEVKNLSSDLQLFLEECRQNDSNKCLPLISELNDNSIISSDQSVLQDEQDKTLDDNNNVDVELRGVPNGGIKFRAPGAMHHARWLSKALYSLKIYMFRKQFHINPSELRALREVCVFIVLFYVEAWFVATSAIEAPYHDLKLFQNLLEHKNHHPKVAEAALEKLSKHLGLNTKGCIHPI</sequence>
<feature type="coiled-coil region" evidence="1">
    <location>
        <begin position="36"/>
        <end position="70"/>
    </location>
</feature>
<dbReference type="EMBL" id="OV651817">
    <property type="protein sequence ID" value="CAH1110521.1"/>
    <property type="molecule type" value="Genomic_DNA"/>
</dbReference>
<dbReference type="Proteomes" id="UP001153636">
    <property type="component" value="Chromosome 5"/>
</dbReference>
<protein>
    <recommendedName>
        <fullName evidence="2">MADF domain-containing protein</fullName>
    </recommendedName>
</protein>
<gene>
    <name evidence="3" type="ORF">PSYICH_LOCUS11410</name>
</gene>
<dbReference type="GO" id="GO:0005634">
    <property type="term" value="C:nucleus"/>
    <property type="evidence" value="ECO:0007669"/>
    <property type="project" value="TreeGrafter"/>
</dbReference>
<accession>A0A9P0CY56</accession>
<dbReference type="PANTHER" id="PTHR12243">
    <property type="entry name" value="MADF DOMAIN TRANSCRIPTION FACTOR"/>
    <property type="match status" value="1"/>
</dbReference>